<dbReference type="InterPro" id="IPR003439">
    <property type="entry name" value="ABC_transporter-like_ATP-bd"/>
</dbReference>
<protein>
    <submittedName>
        <fullName evidence="6">ATP-binding cassette domain-containing protein</fullName>
    </submittedName>
</protein>
<evidence type="ECO:0000256" key="4">
    <source>
        <dbReference type="ARBA" id="ARBA00022840"/>
    </source>
</evidence>
<dbReference type="Pfam" id="PF00005">
    <property type="entry name" value="ABC_tran"/>
    <property type="match status" value="1"/>
</dbReference>
<dbReference type="GO" id="GO:0005524">
    <property type="term" value="F:ATP binding"/>
    <property type="evidence" value="ECO:0007669"/>
    <property type="project" value="UniProtKB-KW"/>
</dbReference>
<sequence>MEYVLETHDLYKRYKQTDVVCGVNMHVKRGEIYGFVGRNGAGKTTVMRLVCGLVQKSGGSYRLFGIEDKERKINLSRRRTGAIIETPSVYPRMTARQNLYEQCLVMGVTSYEVIDAVLHFVGLSDTGNKTARNFSLGMRQRLGIAMALVSNPDFIILDEPTNGLDPQGIVEIRELLLRLNRERGITILISSHILSELSKLATCYGFIEKGVLIKEISAEELERSCRKSIHITVSSTSRLPLVLERQLMLYDYKIFSETEAELYCNVKISDLAAALTEGSIDLLKVSERDEDLEGYFINLVGGAK</sequence>
<organism evidence="6 7">
    <name type="scientific">Candidatus Borkfalkia ceftriaxoniphila</name>
    <dbReference type="NCBI Taxonomy" id="2508949"/>
    <lineage>
        <taxon>Bacteria</taxon>
        <taxon>Bacillati</taxon>
        <taxon>Bacillota</taxon>
        <taxon>Clostridia</taxon>
        <taxon>Christensenellales</taxon>
        <taxon>Christensenellaceae</taxon>
        <taxon>Candidatus Borkfalkia</taxon>
    </lineage>
</organism>
<dbReference type="SUPFAM" id="SSF52540">
    <property type="entry name" value="P-loop containing nucleoside triphosphate hydrolases"/>
    <property type="match status" value="1"/>
</dbReference>
<reference evidence="6 7" key="1">
    <citation type="journal article" date="2019" name="Gut">
        <title>Antibiotics-induced monodominance of a novel gut bacterial order.</title>
        <authorList>
            <person name="Hildebrand F."/>
            <person name="Moitinho-Silva L."/>
            <person name="Blasche S."/>
            <person name="Jahn M.T."/>
            <person name="Gossmann T.I."/>
            <person name="Heuerta-Cepas J."/>
            <person name="Hercog R."/>
            <person name="Luetge M."/>
            <person name="Bahram M."/>
            <person name="Pryszlak A."/>
            <person name="Alves R.J."/>
            <person name="Waszak S.M."/>
            <person name="Zhu A."/>
            <person name="Ye L."/>
            <person name="Costea P.I."/>
            <person name="Aalvink S."/>
            <person name="Belzer C."/>
            <person name="Forslund S.K."/>
            <person name="Sunagawa S."/>
            <person name="Hentschel U."/>
            <person name="Merten C."/>
            <person name="Patil K.R."/>
            <person name="Benes V."/>
            <person name="Bork P."/>
        </authorList>
    </citation>
    <scope>NUCLEOTIDE SEQUENCE [LARGE SCALE GENOMIC DNA]</scope>
    <source>
        <strain evidence="6 7">HDS1380</strain>
    </source>
</reference>
<dbReference type="PROSITE" id="PS50893">
    <property type="entry name" value="ABC_TRANSPORTER_2"/>
    <property type="match status" value="1"/>
</dbReference>
<keyword evidence="4 6" id="KW-0067">ATP-binding</keyword>
<evidence type="ECO:0000313" key="6">
    <source>
        <dbReference type="EMBL" id="RXZ58106.1"/>
    </source>
</evidence>
<dbReference type="PANTHER" id="PTHR43335:SF8">
    <property type="entry name" value="ABC TRANSPORTER, ATP-BINDING PROTEIN"/>
    <property type="match status" value="1"/>
</dbReference>
<comment type="caution">
    <text evidence="6">The sequence shown here is derived from an EMBL/GenBank/DDBJ whole genome shotgun (WGS) entry which is preliminary data.</text>
</comment>
<dbReference type="PROSITE" id="PS00211">
    <property type="entry name" value="ABC_TRANSPORTER_1"/>
    <property type="match status" value="1"/>
</dbReference>
<dbReference type="Gene3D" id="3.40.50.300">
    <property type="entry name" value="P-loop containing nucleotide triphosphate hydrolases"/>
    <property type="match status" value="1"/>
</dbReference>
<dbReference type="RefSeq" id="WP_129227093.1">
    <property type="nucleotide sequence ID" value="NZ_SDOZ01000004.1"/>
</dbReference>
<gene>
    <name evidence="6" type="ORF">ESZ91_10655</name>
</gene>
<dbReference type="AlphaFoldDB" id="A0A4Q2K936"/>
<dbReference type="OrthoDB" id="9809205at2"/>
<evidence type="ECO:0000256" key="2">
    <source>
        <dbReference type="ARBA" id="ARBA00022448"/>
    </source>
</evidence>
<evidence type="ECO:0000313" key="7">
    <source>
        <dbReference type="Proteomes" id="UP000291269"/>
    </source>
</evidence>
<dbReference type="Proteomes" id="UP000291269">
    <property type="component" value="Unassembled WGS sequence"/>
</dbReference>
<proteinExistence type="inferred from homology"/>
<feature type="domain" description="ABC transporter" evidence="5">
    <location>
        <begin position="5"/>
        <end position="234"/>
    </location>
</feature>
<dbReference type="InterPro" id="IPR003593">
    <property type="entry name" value="AAA+_ATPase"/>
</dbReference>
<dbReference type="PANTHER" id="PTHR43335">
    <property type="entry name" value="ABC TRANSPORTER, ATP-BINDING PROTEIN"/>
    <property type="match status" value="1"/>
</dbReference>
<dbReference type="EMBL" id="SDOZ01000004">
    <property type="protein sequence ID" value="RXZ58106.1"/>
    <property type="molecule type" value="Genomic_DNA"/>
</dbReference>
<keyword evidence="3" id="KW-0547">Nucleotide-binding</keyword>
<evidence type="ECO:0000259" key="5">
    <source>
        <dbReference type="PROSITE" id="PS50893"/>
    </source>
</evidence>
<evidence type="ECO:0000256" key="1">
    <source>
        <dbReference type="ARBA" id="ARBA00005417"/>
    </source>
</evidence>
<name>A0A4Q2K936_9FIRM</name>
<evidence type="ECO:0000256" key="3">
    <source>
        <dbReference type="ARBA" id="ARBA00022741"/>
    </source>
</evidence>
<dbReference type="GO" id="GO:0016887">
    <property type="term" value="F:ATP hydrolysis activity"/>
    <property type="evidence" value="ECO:0007669"/>
    <property type="project" value="InterPro"/>
</dbReference>
<dbReference type="InterPro" id="IPR017871">
    <property type="entry name" value="ABC_transporter-like_CS"/>
</dbReference>
<dbReference type="SMART" id="SM00382">
    <property type="entry name" value="AAA"/>
    <property type="match status" value="1"/>
</dbReference>
<comment type="similarity">
    <text evidence="1">Belongs to the ABC transporter superfamily.</text>
</comment>
<dbReference type="InterPro" id="IPR027417">
    <property type="entry name" value="P-loop_NTPase"/>
</dbReference>
<keyword evidence="7" id="KW-1185">Reference proteome</keyword>
<accession>A0A4Q2K936</accession>
<keyword evidence="2" id="KW-0813">Transport</keyword>